<dbReference type="InterPro" id="IPR005532">
    <property type="entry name" value="SUMF_dom"/>
</dbReference>
<evidence type="ECO:0000313" key="4">
    <source>
        <dbReference type="Proteomes" id="UP000321907"/>
    </source>
</evidence>
<dbReference type="PANTHER" id="PTHR23150:SF19">
    <property type="entry name" value="FORMYLGLYCINE-GENERATING ENZYME"/>
    <property type="match status" value="1"/>
</dbReference>
<dbReference type="InterPro" id="IPR016187">
    <property type="entry name" value="CTDL_fold"/>
</dbReference>
<reference evidence="3 4" key="1">
    <citation type="submission" date="2019-08" db="EMBL/GenBank/DDBJ databases">
        <title>Lewinella sp. strain SSH13 Genome sequencing and assembly.</title>
        <authorList>
            <person name="Kim I."/>
        </authorList>
    </citation>
    <scope>NUCLEOTIDE SEQUENCE [LARGE SCALE GENOMIC DNA]</scope>
    <source>
        <strain evidence="3 4">SSH13</strain>
    </source>
</reference>
<dbReference type="PANTHER" id="PTHR23150">
    <property type="entry name" value="SULFATASE MODIFYING FACTOR 1, 2"/>
    <property type="match status" value="1"/>
</dbReference>
<evidence type="ECO:0000256" key="1">
    <source>
        <dbReference type="SAM" id="SignalP"/>
    </source>
</evidence>
<comment type="caution">
    <text evidence="3">The sequence shown here is derived from an EMBL/GenBank/DDBJ whole genome shotgun (WGS) entry which is preliminary data.</text>
</comment>
<dbReference type="PROSITE" id="PS51257">
    <property type="entry name" value="PROKAR_LIPOPROTEIN"/>
    <property type="match status" value="1"/>
</dbReference>
<dbReference type="OrthoDB" id="1491336at2"/>
<name>A0A5C7FVT1_9BACT</name>
<keyword evidence="1" id="KW-0732">Signal</keyword>
<dbReference type="Proteomes" id="UP000321907">
    <property type="component" value="Unassembled WGS sequence"/>
</dbReference>
<proteinExistence type="predicted"/>
<dbReference type="AlphaFoldDB" id="A0A5C7FVT1"/>
<dbReference type="RefSeq" id="WP_147929585.1">
    <property type="nucleotide sequence ID" value="NZ_VOXD01000005.1"/>
</dbReference>
<dbReference type="Pfam" id="PF03781">
    <property type="entry name" value="FGE-sulfatase"/>
    <property type="match status" value="1"/>
</dbReference>
<dbReference type="InterPro" id="IPR051043">
    <property type="entry name" value="Sulfatase_Mod_Factor_Kinase"/>
</dbReference>
<evidence type="ECO:0000259" key="2">
    <source>
        <dbReference type="Pfam" id="PF03781"/>
    </source>
</evidence>
<sequence>MKIIKYSIRLVTMCVILGAAAGTITGCEGAVKKLPPADVPEGMVWIAGDGADQPGFLMDATEVTTAAFAKFVDATGYVTEAEDFGWSGVFNKDSLSWMPVDSATWRFPLGPDSMPAAPDHPVTQLSLRDVNAYADWIGKKLPTEEEWIWAASQGGQYPSFPWGEEMVPDGKYPGNWWQGPFPYEDNVLDGFPGIAPVKSFPPAANGLYDISGNVWEWTATKKTATQESVIKGGSFLCSTSYCTGFDFKQRQFTPADSGLNHLGFRLIR</sequence>
<dbReference type="GO" id="GO:0120147">
    <property type="term" value="F:formylglycine-generating oxidase activity"/>
    <property type="evidence" value="ECO:0007669"/>
    <property type="project" value="TreeGrafter"/>
</dbReference>
<evidence type="ECO:0000313" key="3">
    <source>
        <dbReference type="EMBL" id="TXF90757.1"/>
    </source>
</evidence>
<dbReference type="SUPFAM" id="SSF56436">
    <property type="entry name" value="C-type lectin-like"/>
    <property type="match status" value="1"/>
</dbReference>
<organism evidence="3 4">
    <name type="scientific">Neolewinella aurantiaca</name>
    <dbReference type="NCBI Taxonomy" id="2602767"/>
    <lineage>
        <taxon>Bacteria</taxon>
        <taxon>Pseudomonadati</taxon>
        <taxon>Bacteroidota</taxon>
        <taxon>Saprospiria</taxon>
        <taxon>Saprospirales</taxon>
        <taxon>Lewinellaceae</taxon>
        <taxon>Neolewinella</taxon>
    </lineage>
</organism>
<keyword evidence="4" id="KW-1185">Reference proteome</keyword>
<feature type="signal peptide" evidence="1">
    <location>
        <begin position="1"/>
        <end position="21"/>
    </location>
</feature>
<accession>A0A5C7FVT1</accession>
<dbReference type="InterPro" id="IPR042095">
    <property type="entry name" value="SUMF_sf"/>
</dbReference>
<gene>
    <name evidence="3" type="ORF">FUA23_04775</name>
</gene>
<dbReference type="Gene3D" id="3.90.1580.10">
    <property type="entry name" value="paralog of FGE (formylglycine-generating enzyme)"/>
    <property type="match status" value="1"/>
</dbReference>
<feature type="domain" description="Sulfatase-modifying factor enzyme-like" evidence="2">
    <location>
        <begin position="54"/>
        <end position="268"/>
    </location>
</feature>
<protein>
    <submittedName>
        <fullName evidence="3">Formylglycine-generating enzyme family protein</fullName>
    </submittedName>
</protein>
<dbReference type="EMBL" id="VOXD01000005">
    <property type="protein sequence ID" value="TXF90757.1"/>
    <property type="molecule type" value="Genomic_DNA"/>
</dbReference>
<feature type="chain" id="PRO_5022698615" evidence="1">
    <location>
        <begin position="22"/>
        <end position="268"/>
    </location>
</feature>